<dbReference type="InterPro" id="IPR001434">
    <property type="entry name" value="OmcB-like_DUF11"/>
</dbReference>
<organism evidence="2 3">
    <name type="scientific">Wocania arenilitoris</name>
    <dbReference type="NCBI Taxonomy" id="2044858"/>
    <lineage>
        <taxon>Bacteria</taxon>
        <taxon>Pseudomonadati</taxon>
        <taxon>Bacteroidota</taxon>
        <taxon>Flavobacteriia</taxon>
        <taxon>Flavobacteriales</taxon>
        <taxon>Flavobacteriaceae</taxon>
        <taxon>Wocania</taxon>
    </lineage>
</organism>
<dbReference type="NCBIfam" id="TIGR04226">
    <property type="entry name" value="RrgB_K2N_iso_D2"/>
    <property type="match status" value="1"/>
</dbReference>
<evidence type="ECO:0000313" key="2">
    <source>
        <dbReference type="EMBL" id="MCF7569631.1"/>
    </source>
</evidence>
<dbReference type="EMBL" id="JAKKDU010000025">
    <property type="protein sequence ID" value="MCF7569631.1"/>
    <property type="molecule type" value="Genomic_DNA"/>
</dbReference>
<evidence type="ECO:0000259" key="1">
    <source>
        <dbReference type="Pfam" id="PF01345"/>
    </source>
</evidence>
<dbReference type="InterPro" id="IPR026466">
    <property type="entry name" value="Fim_isopep_form_D2_dom"/>
</dbReference>
<dbReference type="AlphaFoldDB" id="A0AAE3JPF1"/>
<dbReference type="RefSeq" id="WP_237240958.1">
    <property type="nucleotide sequence ID" value="NZ_JAKKDU010000025.1"/>
</dbReference>
<dbReference type="Proteomes" id="UP001199795">
    <property type="component" value="Unassembled WGS sequence"/>
</dbReference>
<keyword evidence="3" id="KW-1185">Reference proteome</keyword>
<reference evidence="2" key="1">
    <citation type="submission" date="2022-01" db="EMBL/GenBank/DDBJ databases">
        <title>Draft genome sequence of Sabulilitoribacter arenilitoris KCTC 52401.</title>
        <authorList>
            <person name="Oh J.-S."/>
        </authorList>
    </citation>
    <scope>NUCLEOTIDE SEQUENCE</scope>
    <source>
        <strain evidence="2">HMF6543</strain>
    </source>
</reference>
<evidence type="ECO:0000313" key="3">
    <source>
        <dbReference type="Proteomes" id="UP001199795"/>
    </source>
</evidence>
<comment type="caution">
    <text evidence="2">The sequence shown here is derived from an EMBL/GenBank/DDBJ whole genome shotgun (WGS) entry which is preliminary data.</text>
</comment>
<proteinExistence type="predicted"/>
<name>A0AAE3JPF1_9FLAO</name>
<feature type="domain" description="DUF11" evidence="1">
    <location>
        <begin position="298"/>
        <end position="425"/>
    </location>
</feature>
<dbReference type="Pfam" id="PF01345">
    <property type="entry name" value="DUF11"/>
    <property type="match status" value="1"/>
</dbReference>
<sequence length="427" mass="43878">MFALWESDIAAAGSSGTFTIGGLNSPACAQDETIITASTYQNVLQEVDNVTSQGAYSGWWEIDEDGSQGGILWPPPGVIDSWDPTSPDQPAGTSAVNNLLYIVNHSSEENQSGSITTTGTEISRLSIANTATGDVIGAGWNANEHDGLFLAISTVSGVSSSTPITINGPASYAGNAFGLELVSVGTVPSCQDTDGDGTADYLDLDSDGDGCPDAIEGGGNFTYADLITSTIDGGNTQNGGSYNGTSFSPVVYNLGTEPGQVDADDDGILDFVETAHGANTGQGVGTSQDVNTNNCATDLELTKTVADTGGNPITQANVGDTIVYSITVTNNSPYDIDVADIVIQDTLPTGVTYFVLDPRFTPDGTTFVVSGTTGTWDFVNEVLQQGASLTLRVAVEIGPNCGTLINTAEIISSTPLEDIDSTPNSGG</sequence>
<dbReference type="InterPro" id="IPR047589">
    <property type="entry name" value="DUF11_rpt"/>
</dbReference>
<protein>
    <submittedName>
        <fullName evidence="2">DUF11 domain-containing protein</fullName>
    </submittedName>
</protein>
<accession>A0AAE3JPF1</accession>
<dbReference type="NCBIfam" id="TIGR01451">
    <property type="entry name" value="B_ant_repeat"/>
    <property type="match status" value="1"/>
</dbReference>
<gene>
    <name evidence="2" type="ORF">L3X37_14885</name>
</gene>